<evidence type="ECO:0000256" key="4">
    <source>
        <dbReference type="ARBA" id="ARBA00022989"/>
    </source>
</evidence>
<keyword evidence="3 6" id="KW-0812">Transmembrane</keyword>
<protein>
    <submittedName>
        <fullName evidence="7">Uncharacterized protein</fullName>
    </submittedName>
</protein>
<name>X1T8B4_9ZZZZ</name>
<dbReference type="EMBL" id="BARW01008377">
    <property type="protein sequence ID" value="GAI83800.1"/>
    <property type="molecule type" value="Genomic_DNA"/>
</dbReference>
<gene>
    <name evidence="7" type="ORF">S12H4_17190</name>
</gene>
<evidence type="ECO:0000313" key="7">
    <source>
        <dbReference type="EMBL" id="GAI83800.1"/>
    </source>
</evidence>
<proteinExistence type="predicted"/>
<evidence type="ECO:0000256" key="3">
    <source>
        <dbReference type="ARBA" id="ARBA00022692"/>
    </source>
</evidence>
<feature type="transmembrane region" description="Helical" evidence="6">
    <location>
        <begin position="21"/>
        <end position="42"/>
    </location>
</feature>
<evidence type="ECO:0000256" key="2">
    <source>
        <dbReference type="ARBA" id="ARBA00022475"/>
    </source>
</evidence>
<dbReference type="Pfam" id="PF03626">
    <property type="entry name" value="COX4_pro"/>
    <property type="match status" value="1"/>
</dbReference>
<keyword evidence="2" id="KW-1003">Cell membrane</keyword>
<feature type="non-terminal residue" evidence="7">
    <location>
        <position position="1"/>
    </location>
</feature>
<keyword evidence="4 6" id="KW-1133">Transmembrane helix</keyword>
<evidence type="ECO:0000256" key="5">
    <source>
        <dbReference type="ARBA" id="ARBA00023136"/>
    </source>
</evidence>
<comment type="caution">
    <text evidence="7">The sequence shown here is derived from an EMBL/GenBank/DDBJ whole genome shotgun (WGS) entry which is preliminary data.</text>
</comment>
<reference evidence="7" key="1">
    <citation type="journal article" date="2014" name="Front. Microbiol.">
        <title>High frequency of phylogenetically diverse reductive dehalogenase-homologous genes in deep subseafloor sedimentary metagenomes.</title>
        <authorList>
            <person name="Kawai M."/>
            <person name="Futagami T."/>
            <person name="Toyoda A."/>
            <person name="Takaki Y."/>
            <person name="Nishi S."/>
            <person name="Hori S."/>
            <person name="Arai W."/>
            <person name="Tsubouchi T."/>
            <person name="Morono Y."/>
            <person name="Uchiyama I."/>
            <person name="Ito T."/>
            <person name="Fujiyama A."/>
            <person name="Inagaki F."/>
            <person name="Takami H."/>
        </authorList>
    </citation>
    <scope>NUCLEOTIDE SEQUENCE</scope>
    <source>
        <strain evidence="7">Expedition CK06-06</strain>
    </source>
</reference>
<organism evidence="7">
    <name type="scientific">marine sediment metagenome</name>
    <dbReference type="NCBI Taxonomy" id="412755"/>
    <lineage>
        <taxon>unclassified sequences</taxon>
        <taxon>metagenomes</taxon>
        <taxon>ecological metagenomes</taxon>
    </lineage>
</organism>
<evidence type="ECO:0000256" key="1">
    <source>
        <dbReference type="ARBA" id="ARBA00004651"/>
    </source>
</evidence>
<dbReference type="InterPro" id="IPR005171">
    <property type="entry name" value="Cyt_c_oxidase_su4_prok"/>
</dbReference>
<dbReference type="GO" id="GO:0005886">
    <property type="term" value="C:plasma membrane"/>
    <property type="evidence" value="ECO:0007669"/>
    <property type="project" value="UniProtKB-SubCell"/>
</dbReference>
<sequence length="43" mass="4810">SLAKASLVAAFFMHLRSDAKLYTYIFLLPTIMFVLFALLTIAS</sequence>
<evidence type="ECO:0000256" key="6">
    <source>
        <dbReference type="SAM" id="Phobius"/>
    </source>
</evidence>
<dbReference type="AlphaFoldDB" id="X1T8B4"/>
<accession>X1T8B4</accession>
<keyword evidence="5 6" id="KW-0472">Membrane</keyword>
<comment type="subcellular location">
    <subcellularLocation>
        <location evidence="1">Cell membrane</location>
        <topology evidence="1">Multi-pass membrane protein</topology>
    </subcellularLocation>
</comment>